<accession>A0A8H4QPQ0</accession>
<feature type="compositionally biased region" description="Polar residues" evidence="1">
    <location>
        <begin position="181"/>
        <end position="193"/>
    </location>
</feature>
<feature type="compositionally biased region" description="Polar residues" evidence="1">
    <location>
        <begin position="660"/>
        <end position="671"/>
    </location>
</feature>
<feature type="compositionally biased region" description="Low complexity" evidence="1">
    <location>
        <begin position="61"/>
        <end position="81"/>
    </location>
</feature>
<evidence type="ECO:0000256" key="1">
    <source>
        <dbReference type="SAM" id="MobiDB-lite"/>
    </source>
</evidence>
<dbReference type="EMBL" id="JAACJL010000044">
    <property type="protein sequence ID" value="KAF4615095.1"/>
    <property type="molecule type" value="Genomic_DNA"/>
</dbReference>
<feature type="region of interest" description="Disordered" evidence="1">
    <location>
        <begin position="610"/>
        <end position="676"/>
    </location>
</feature>
<dbReference type="AlphaFoldDB" id="A0A8H4QPQ0"/>
<organism evidence="2 3">
    <name type="scientific">Agrocybe pediades</name>
    <dbReference type="NCBI Taxonomy" id="84607"/>
    <lineage>
        <taxon>Eukaryota</taxon>
        <taxon>Fungi</taxon>
        <taxon>Dikarya</taxon>
        <taxon>Basidiomycota</taxon>
        <taxon>Agaricomycotina</taxon>
        <taxon>Agaricomycetes</taxon>
        <taxon>Agaricomycetidae</taxon>
        <taxon>Agaricales</taxon>
        <taxon>Agaricineae</taxon>
        <taxon>Strophariaceae</taxon>
        <taxon>Agrocybe</taxon>
    </lineage>
</organism>
<evidence type="ECO:0000313" key="3">
    <source>
        <dbReference type="Proteomes" id="UP000521872"/>
    </source>
</evidence>
<protein>
    <submittedName>
        <fullName evidence="2">Uncharacterized protein</fullName>
    </submittedName>
</protein>
<reference evidence="2 3" key="1">
    <citation type="submission" date="2019-12" db="EMBL/GenBank/DDBJ databases">
        <authorList>
            <person name="Floudas D."/>
            <person name="Bentzer J."/>
            <person name="Ahren D."/>
            <person name="Johansson T."/>
            <person name="Persson P."/>
            <person name="Tunlid A."/>
        </authorList>
    </citation>
    <scope>NUCLEOTIDE SEQUENCE [LARGE SCALE GENOMIC DNA]</scope>
    <source>
        <strain evidence="2 3">CBS 102.39</strain>
    </source>
</reference>
<gene>
    <name evidence="2" type="ORF">D9613_003280</name>
</gene>
<feature type="region of interest" description="Disordered" evidence="1">
    <location>
        <begin position="123"/>
        <end position="153"/>
    </location>
</feature>
<dbReference type="Proteomes" id="UP000521872">
    <property type="component" value="Unassembled WGS sequence"/>
</dbReference>
<feature type="region of interest" description="Disordered" evidence="1">
    <location>
        <begin position="168"/>
        <end position="210"/>
    </location>
</feature>
<sequence>MHRLVSTFCKNFLSAFTFEIIGQPSSPTFISTTTIIPEAAGYVAVASSPNLSAMDSTFGKTTSTPSSILSSTSSSSSYPSYYPTKSNDIGRKYHQTHIAASILPPITQGQDPFKAALPVNSQLAPPVRRRSSHKSTTTTPVVPRAPPSNNGSNILSREAYFAKHPVQEAATAVPARDGSSKHSASSQPVQQKPATRPPPPNSKQTTAQPHSGTVLINPVRAGALGLVAVFDFSTTASNKSTILDSDDDASETAFSASYQFMRHLPGSQPAAPVDADYVHGEGARLVAARAVDPKGKKGKGSLQTRSKPVAHEQATVFPHCSQAQVPRTKIPSTKAYSNAEAGPSRAPLDYDLDDEKAPQLVPFAVDNDQATLSSWHREQASIEKLSQGKVVRREPSLCVHPERTTAFEAVPGPFLPLDSGAQPLQRRSAMEQHAIQKPQETTAGNDVEDPAKLEAAQGLLMLRRKESETEGGSESAANGIGAAVSRSSVPESFDKPMDVSTEPPTTACPMTSTIDVGMTVVEEKDADPFKPMVVSTESRISCDAGMTGVKEKETKMEDKTLIEKVHDRADAEPSQCNGGRGCAVVDELVKLLERLNINDISAAAISSTVRGTSSSSPVTKGMSVKSKMHPQLSKGSSVFRNGGTSGVAVTKTNLGPLGVQNGSVGPSSSLHPSPVMHNLTQAAKPSLTADSNKPTSSNSTIDSAQIKQPLVVAHAPSAQQLSTVTSTPKEGAVASLSGASAATDALESGAIVSSPKGGVASPSLSAATSGSAANSVAAAVTNAQPEHQHPRVSREAEEHAVPDDDSDMSDGESDSDYASTYGSDDDLYYGEPMDEDIIPGEANANNKTIQTPCQSVSSQALYFYKKAVSYCDSFPARNWFPSVTHYMMASR</sequence>
<proteinExistence type="predicted"/>
<evidence type="ECO:0000313" key="2">
    <source>
        <dbReference type="EMBL" id="KAF4615095.1"/>
    </source>
</evidence>
<feature type="compositionally biased region" description="Low complexity" evidence="1">
    <location>
        <begin position="610"/>
        <end position="619"/>
    </location>
</feature>
<feature type="compositionally biased region" description="Acidic residues" evidence="1">
    <location>
        <begin position="803"/>
        <end position="815"/>
    </location>
</feature>
<feature type="region of interest" description="Disordered" evidence="1">
    <location>
        <begin position="464"/>
        <end position="510"/>
    </location>
</feature>
<feature type="region of interest" description="Disordered" evidence="1">
    <location>
        <begin position="430"/>
        <end position="450"/>
    </location>
</feature>
<feature type="compositionally biased region" description="Basic and acidic residues" evidence="1">
    <location>
        <begin position="786"/>
        <end position="802"/>
    </location>
</feature>
<name>A0A8H4QPQ0_9AGAR</name>
<feature type="compositionally biased region" description="Acidic residues" evidence="1">
    <location>
        <begin position="823"/>
        <end position="838"/>
    </location>
</feature>
<feature type="region of interest" description="Disordered" evidence="1">
    <location>
        <begin position="776"/>
        <end position="840"/>
    </location>
</feature>
<comment type="caution">
    <text evidence="2">The sequence shown here is derived from an EMBL/GenBank/DDBJ whole genome shotgun (WGS) entry which is preliminary data.</text>
</comment>
<feature type="region of interest" description="Disordered" evidence="1">
    <location>
        <begin position="57"/>
        <end position="81"/>
    </location>
</feature>
<keyword evidence="3" id="KW-1185">Reference proteome</keyword>